<dbReference type="EMBL" id="JAANNP010000020">
    <property type="protein sequence ID" value="NHC15231.1"/>
    <property type="molecule type" value="Genomic_DNA"/>
</dbReference>
<accession>A0ABX0GYN8</accession>
<keyword evidence="2" id="KW-1133">Transmembrane helix</keyword>
<keyword evidence="4" id="KW-1185">Reference proteome</keyword>
<keyword evidence="2" id="KW-0472">Membrane</keyword>
<dbReference type="Proteomes" id="UP000800981">
    <property type="component" value="Unassembled WGS sequence"/>
</dbReference>
<comment type="caution">
    <text evidence="3">The sequence shown here is derived from an EMBL/GenBank/DDBJ whole genome shotgun (WGS) entry which is preliminary data.</text>
</comment>
<reference evidence="3 4" key="1">
    <citation type="submission" date="2020-03" db="EMBL/GenBank/DDBJ databases">
        <title>Two novel Motilibacter sp.</title>
        <authorList>
            <person name="Liu S."/>
        </authorList>
    </citation>
    <scope>NUCLEOTIDE SEQUENCE [LARGE SCALE GENOMIC DNA]</scope>
    <source>
        <strain evidence="3 4">E257</strain>
    </source>
</reference>
<proteinExistence type="predicted"/>
<feature type="compositionally biased region" description="Low complexity" evidence="1">
    <location>
        <begin position="39"/>
        <end position="50"/>
    </location>
</feature>
<feature type="transmembrane region" description="Helical" evidence="2">
    <location>
        <begin position="84"/>
        <end position="101"/>
    </location>
</feature>
<protein>
    <recommendedName>
        <fullName evidence="5">Superfamily III holin-X</fullName>
    </recommendedName>
</protein>
<evidence type="ECO:0000313" key="4">
    <source>
        <dbReference type="Proteomes" id="UP000800981"/>
    </source>
</evidence>
<sequence>MARRDDPDDIDALLAEVDRTLGNAPSGGAAPDRARRGKPAPSSAAPPATRGAFADRARTAALAGVAGAAVVFALFAFLPFLGAWSGAAGAFLATFVAVLLLRRG</sequence>
<evidence type="ECO:0000256" key="2">
    <source>
        <dbReference type="SAM" id="Phobius"/>
    </source>
</evidence>
<keyword evidence="2" id="KW-0812">Transmembrane</keyword>
<dbReference type="RefSeq" id="WP_166283495.1">
    <property type="nucleotide sequence ID" value="NZ_JAANNP010000020.1"/>
</dbReference>
<name>A0ABX0GYN8_9ACTN</name>
<organism evidence="3 4">
    <name type="scientific">Motilibacter deserti</name>
    <dbReference type="NCBI Taxonomy" id="2714956"/>
    <lineage>
        <taxon>Bacteria</taxon>
        <taxon>Bacillati</taxon>
        <taxon>Actinomycetota</taxon>
        <taxon>Actinomycetes</taxon>
        <taxon>Motilibacterales</taxon>
        <taxon>Motilibacteraceae</taxon>
        <taxon>Motilibacter</taxon>
    </lineage>
</organism>
<feature type="region of interest" description="Disordered" evidence="1">
    <location>
        <begin position="20"/>
        <end position="50"/>
    </location>
</feature>
<evidence type="ECO:0008006" key="5">
    <source>
        <dbReference type="Google" id="ProtNLM"/>
    </source>
</evidence>
<evidence type="ECO:0000313" key="3">
    <source>
        <dbReference type="EMBL" id="NHC15231.1"/>
    </source>
</evidence>
<evidence type="ECO:0000256" key="1">
    <source>
        <dbReference type="SAM" id="MobiDB-lite"/>
    </source>
</evidence>
<feature type="transmembrane region" description="Helical" evidence="2">
    <location>
        <begin position="60"/>
        <end position="78"/>
    </location>
</feature>
<gene>
    <name evidence="3" type="ORF">G9H71_15725</name>
</gene>